<evidence type="ECO:0000256" key="1">
    <source>
        <dbReference type="SAM" id="MobiDB-lite"/>
    </source>
</evidence>
<organism evidence="2">
    <name type="scientific">marine sediment metagenome</name>
    <dbReference type="NCBI Taxonomy" id="412755"/>
    <lineage>
        <taxon>unclassified sequences</taxon>
        <taxon>metagenomes</taxon>
        <taxon>ecological metagenomes</taxon>
    </lineage>
</organism>
<protein>
    <submittedName>
        <fullName evidence="2">Uncharacterized protein</fullName>
    </submittedName>
</protein>
<accession>A0A0F9QFY2</accession>
<feature type="region of interest" description="Disordered" evidence="1">
    <location>
        <begin position="1"/>
        <end position="63"/>
    </location>
</feature>
<sequence length="561" mass="57592">RAPRQLSLLEDIPAGRPVAVPGSDAAASVGVTPSPAPRVPSTPARTPSSGTPAPTAATEPVQGTLNLTGGPPRGLDGSLITTKQVFAEPTSGRLHTVIDVKPDGRILVAETGRELGTRKPSFFIVPEESNAINFANPRRGLAQAFAKTGEVSKTIQEVRAGLNSDQLVRGVEGVTPASTGVTRGGQRLVKDVSPASTLRRDLAVTGAGAGAGAAAGAALGLDDPVGSALTGALVGAGLTIRGQSRLASLSARGVRGWDVLLLLRREGYLSGLALPKNIATALGALPIAAAETRSIQPLKEIPRLVGQLAKGLVTPKNVIPIEEGIAGRGMAGFFGPRIGATDFSLQDALRRGLVRIEKRDATRLASVKRKNVARKLAGKKPRSEVMPERGIGKAPKEIQAQIDRAALTTPLSKTLSPAAVEVAKSPGGQFLFPFQRTGVNLFKGGIEEALELAGKGPGPPSGALGTAARRRLISAGAAGAGLATGEALKGEGIPGALTAAVLGAALSRRQMLFSVGAAATGGRQFLRGLSPISEQAGDIKQFFPTEPNDIALFRLLEQMTR</sequence>
<dbReference type="AlphaFoldDB" id="A0A0F9QFY2"/>
<gene>
    <name evidence="2" type="ORF">LCGC14_0723050</name>
</gene>
<feature type="compositionally biased region" description="Polar residues" evidence="1">
    <location>
        <begin position="43"/>
        <end position="52"/>
    </location>
</feature>
<proteinExistence type="predicted"/>
<feature type="non-terminal residue" evidence="2">
    <location>
        <position position="1"/>
    </location>
</feature>
<comment type="caution">
    <text evidence="2">The sequence shown here is derived from an EMBL/GenBank/DDBJ whole genome shotgun (WGS) entry which is preliminary data.</text>
</comment>
<dbReference type="EMBL" id="LAZR01001646">
    <property type="protein sequence ID" value="KKN41434.1"/>
    <property type="molecule type" value="Genomic_DNA"/>
</dbReference>
<reference evidence="2" key="1">
    <citation type="journal article" date="2015" name="Nature">
        <title>Complex archaea that bridge the gap between prokaryotes and eukaryotes.</title>
        <authorList>
            <person name="Spang A."/>
            <person name="Saw J.H."/>
            <person name="Jorgensen S.L."/>
            <person name="Zaremba-Niedzwiedzka K."/>
            <person name="Martijn J."/>
            <person name="Lind A.E."/>
            <person name="van Eijk R."/>
            <person name="Schleper C."/>
            <person name="Guy L."/>
            <person name="Ettema T.J."/>
        </authorList>
    </citation>
    <scope>NUCLEOTIDE SEQUENCE</scope>
</reference>
<evidence type="ECO:0000313" key="2">
    <source>
        <dbReference type="EMBL" id="KKN41434.1"/>
    </source>
</evidence>
<name>A0A0F9QFY2_9ZZZZ</name>